<accession>A0ABV6JWG7</accession>
<comment type="caution">
    <text evidence="1">The sequence shown here is derived from an EMBL/GenBank/DDBJ whole genome shotgun (WGS) entry which is preliminary data.</text>
</comment>
<organism evidence="1 2">
    <name type="scientific">Roseomonas elaeocarpi</name>
    <dbReference type="NCBI Taxonomy" id="907779"/>
    <lineage>
        <taxon>Bacteria</taxon>
        <taxon>Pseudomonadati</taxon>
        <taxon>Pseudomonadota</taxon>
        <taxon>Alphaproteobacteria</taxon>
        <taxon>Acetobacterales</taxon>
        <taxon>Roseomonadaceae</taxon>
        <taxon>Roseomonas</taxon>
    </lineage>
</organism>
<dbReference type="PANTHER" id="PTHR39166:SF1">
    <property type="entry name" value="BLL1166 PROTEIN"/>
    <property type="match status" value="1"/>
</dbReference>
<dbReference type="Pfam" id="PF06042">
    <property type="entry name" value="NTP_transf_6"/>
    <property type="match status" value="2"/>
</dbReference>
<dbReference type="EMBL" id="JBHLUN010000012">
    <property type="protein sequence ID" value="MFC0410055.1"/>
    <property type="molecule type" value="Genomic_DNA"/>
</dbReference>
<gene>
    <name evidence="1" type="ORF">ACFFGY_17520</name>
</gene>
<reference evidence="1 2" key="1">
    <citation type="submission" date="2024-09" db="EMBL/GenBank/DDBJ databases">
        <authorList>
            <person name="Sun Q."/>
            <person name="Mori K."/>
        </authorList>
    </citation>
    <scope>NUCLEOTIDE SEQUENCE [LARGE SCALE GENOMIC DNA]</scope>
    <source>
        <strain evidence="1 2">TBRC 5777</strain>
    </source>
</reference>
<sequence>MTEPADFAPSAENLLLAARENPVNAALLRRLPALGLPQGFLTAGSLFQAVWNRLSGRPAAAGVRDYDVFYFDSSDLSWEAEDRVIRRVAEATADLLPPSDAAPVASRAAPMPGAPISAAPLSGAPLPAAPVEVRNQARVHLWYRDRFGSDYPRLGCATDGIDRYLIPCTSVGISLETGALYAPDGFHDLWAGVLRPNPLLPDLPLFRRKAESYRARWSWLRVVEAVDGA</sequence>
<dbReference type="InterPro" id="IPR009267">
    <property type="entry name" value="NTP_transf_6"/>
</dbReference>
<keyword evidence="2" id="KW-1185">Reference proteome</keyword>
<evidence type="ECO:0000313" key="1">
    <source>
        <dbReference type="EMBL" id="MFC0410055.1"/>
    </source>
</evidence>
<dbReference type="PANTHER" id="PTHR39166">
    <property type="entry name" value="BLL1166 PROTEIN"/>
    <property type="match status" value="1"/>
</dbReference>
<proteinExistence type="predicted"/>
<evidence type="ECO:0000313" key="2">
    <source>
        <dbReference type="Proteomes" id="UP001589865"/>
    </source>
</evidence>
<dbReference type="RefSeq" id="WP_377045801.1">
    <property type="nucleotide sequence ID" value="NZ_JBHLUN010000012.1"/>
</dbReference>
<name>A0ABV6JWG7_9PROT</name>
<dbReference type="Proteomes" id="UP001589865">
    <property type="component" value="Unassembled WGS sequence"/>
</dbReference>
<protein>
    <submittedName>
        <fullName evidence="1">Nucleotidyltransferase family protein</fullName>
    </submittedName>
</protein>